<dbReference type="PIRSF" id="PIRSF006256">
    <property type="entry name" value="CMPcnvr_hdrg_mat"/>
    <property type="match status" value="1"/>
</dbReference>
<dbReference type="EMBL" id="JACXWD010000018">
    <property type="protein sequence ID" value="MBD3867891.1"/>
    <property type="molecule type" value="Genomic_DNA"/>
</dbReference>
<dbReference type="Pfam" id="PF17788">
    <property type="entry name" value="HypF_C"/>
    <property type="match status" value="1"/>
</dbReference>
<proteinExistence type="inferred from homology"/>
<comment type="pathway">
    <text evidence="1">Protein modification; [NiFe] hydrogenase maturation.</text>
</comment>
<dbReference type="Pfam" id="PF07503">
    <property type="entry name" value="zf-HYPF"/>
    <property type="match status" value="2"/>
</dbReference>
<dbReference type="InterPro" id="IPR001792">
    <property type="entry name" value="Acylphosphatase-like_dom"/>
</dbReference>
<feature type="domain" description="Acylphosphatase-like" evidence="10">
    <location>
        <begin position="8"/>
        <end position="94"/>
    </location>
</feature>
<feature type="active site" evidence="9">
    <location>
        <position position="23"/>
    </location>
</feature>
<evidence type="ECO:0000313" key="12">
    <source>
        <dbReference type="EMBL" id="MBD3867891.1"/>
    </source>
</evidence>
<dbReference type="InterPro" id="IPR004421">
    <property type="entry name" value="Carbamoyltransferase_HypF"/>
</dbReference>
<dbReference type="AlphaFoldDB" id="A0A8J7C2J5"/>
<evidence type="ECO:0000256" key="9">
    <source>
        <dbReference type="PROSITE-ProRule" id="PRU00520"/>
    </source>
</evidence>
<feature type="domain" description="YrdC-like" evidence="11">
    <location>
        <begin position="204"/>
        <end position="389"/>
    </location>
</feature>
<dbReference type="SUPFAM" id="SSF55821">
    <property type="entry name" value="YrdC/RibB"/>
    <property type="match status" value="1"/>
</dbReference>
<dbReference type="PROSITE" id="PS51163">
    <property type="entry name" value="YRDC"/>
    <property type="match status" value="1"/>
</dbReference>
<dbReference type="Gene3D" id="3.30.420.360">
    <property type="match status" value="1"/>
</dbReference>
<evidence type="ECO:0000256" key="5">
    <source>
        <dbReference type="ARBA" id="ARBA00022771"/>
    </source>
</evidence>
<reference evidence="12 13" key="1">
    <citation type="submission" date="2020-08" db="EMBL/GenBank/DDBJ databases">
        <title>Acidobacteriota in marine sediments use diverse sulfur dissimilation pathways.</title>
        <authorList>
            <person name="Wasmund K."/>
        </authorList>
    </citation>
    <scope>NUCLEOTIDE SEQUENCE [LARGE SCALE GENOMIC DNA]</scope>
    <source>
        <strain evidence="12">MAG AM4</strain>
    </source>
</reference>
<evidence type="ECO:0000256" key="6">
    <source>
        <dbReference type="ARBA" id="ARBA00022833"/>
    </source>
</evidence>
<keyword evidence="6" id="KW-0862">Zinc</keyword>
<evidence type="ECO:0000256" key="7">
    <source>
        <dbReference type="ARBA" id="ARBA00048220"/>
    </source>
</evidence>
<dbReference type="EC" id="6.2.-.-" evidence="8"/>
<keyword evidence="4" id="KW-0479">Metal-binding</keyword>
<comment type="catalytic activity">
    <reaction evidence="7">
        <text>C-terminal L-cysteinyl-[HypE protein] + carbamoyl phosphate + ATP + H2O = C-terminal S-carboxamide-L-cysteinyl-[HypE protein] + AMP + phosphate + diphosphate + H(+)</text>
        <dbReference type="Rhea" id="RHEA:55636"/>
        <dbReference type="Rhea" id="RHEA-COMP:14247"/>
        <dbReference type="Rhea" id="RHEA-COMP:14392"/>
        <dbReference type="ChEBI" id="CHEBI:15377"/>
        <dbReference type="ChEBI" id="CHEBI:15378"/>
        <dbReference type="ChEBI" id="CHEBI:30616"/>
        <dbReference type="ChEBI" id="CHEBI:33019"/>
        <dbReference type="ChEBI" id="CHEBI:43474"/>
        <dbReference type="ChEBI" id="CHEBI:58228"/>
        <dbReference type="ChEBI" id="CHEBI:76913"/>
        <dbReference type="ChEBI" id="CHEBI:139126"/>
        <dbReference type="ChEBI" id="CHEBI:456215"/>
    </reaction>
</comment>
<dbReference type="InterPro" id="IPR006070">
    <property type="entry name" value="Sua5-like_dom"/>
</dbReference>
<gene>
    <name evidence="12" type="primary">hypF</name>
    <name evidence="12" type="ORF">IFK94_07195</name>
</gene>
<dbReference type="SUPFAM" id="SSF54975">
    <property type="entry name" value="Acylphosphatase/BLUF domain-like"/>
    <property type="match status" value="1"/>
</dbReference>
<dbReference type="PANTHER" id="PTHR42959:SF1">
    <property type="entry name" value="CARBAMOYLTRANSFERASE HYPF"/>
    <property type="match status" value="1"/>
</dbReference>
<evidence type="ECO:0000259" key="10">
    <source>
        <dbReference type="PROSITE" id="PS51160"/>
    </source>
</evidence>
<comment type="similarity">
    <text evidence="2 8">Belongs to the carbamoyltransferase HypF family.</text>
</comment>
<dbReference type="Proteomes" id="UP000648239">
    <property type="component" value="Unassembled WGS sequence"/>
</dbReference>
<comment type="caution">
    <text evidence="12">The sequence shown here is derived from an EMBL/GenBank/DDBJ whole genome shotgun (WGS) entry which is preliminary data.</text>
</comment>
<dbReference type="Pfam" id="PF00708">
    <property type="entry name" value="Acylphosphatase"/>
    <property type="match status" value="1"/>
</dbReference>
<dbReference type="InterPro" id="IPR036046">
    <property type="entry name" value="Acylphosphatase-like_dom_sf"/>
</dbReference>
<dbReference type="Gene3D" id="3.30.420.40">
    <property type="match status" value="1"/>
</dbReference>
<feature type="active site" evidence="9">
    <location>
        <position position="41"/>
    </location>
</feature>
<dbReference type="InterPro" id="IPR041440">
    <property type="entry name" value="HypF_C"/>
</dbReference>
<evidence type="ECO:0000256" key="8">
    <source>
        <dbReference type="PIRNR" id="PIRNR006256"/>
    </source>
</evidence>
<accession>A0A8J7C2J5</accession>
<dbReference type="Pfam" id="PF22521">
    <property type="entry name" value="HypF_C_2"/>
    <property type="match status" value="1"/>
</dbReference>
<comment type="catalytic activity">
    <reaction evidence="9">
        <text>an acyl phosphate + H2O = a carboxylate + phosphate + H(+)</text>
        <dbReference type="Rhea" id="RHEA:14965"/>
        <dbReference type="ChEBI" id="CHEBI:15377"/>
        <dbReference type="ChEBI" id="CHEBI:15378"/>
        <dbReference type="ChEBI" id="CHEBI:29067"/>
        <dbReference type="ChEBI" id="CHEBI:43474"/>
        <dbReference type="ChEBI" id="CHEBI:59918"/>
        <dbReference type="EC" id="3.6.1.7"/>
    </reaction>
</comment>
<sequence length="760" mass="82222">MVRLSRTRQRFIIRGIVQGVGFRPFAYRTARNCGLAGFVRNDGNGVTLEIEGRREDLQRFHEALKDHAPPLARITAIETEELLTDGGTGFRIVTTGRDGTATTLISPDVSLCADCRAELLDPANQRYRYPFINCTNCGPRFTIVSAIPYDRPNTSMAVFPMCTDCAAEYNDPDDRRFHAQPNACQACGPSLTLVTSDGIKVESGDPITETIRLLGEGKILAVRGLGGFHLVVDAHNDNAVRELRKRKGRGQKPFALMAPDTDTVERYCKLESEERVALEQPTRPIVLLRAKPDSGLAPSVAPGNRYLGFMLPYAPLHELLLDSSFPALVMTSGNLSEEPIAIGNAEALDRLGPLADYLLLHDREILQRCDDSIVRVAAGKERMIRRARGYVPMPVFLPSATTRNILATGAELKNTIGLTREDHVFLSQHIGDLDNPAALAFFQHTVGHLGSILQIEPELIAHDLHPEYLSTKWAMEQAGLPRIAVQHHHAHLAAVMAENGVTGPCIGLILDGTGYGTDGTVWGGEILTGDFAGFQRHAWLETVPMPGGSAAIREPWRMALSWLRAAFGDEALALPLPVRERFGDGELLFQAMDQGVNAPLTSSCGRLFDAVSSILDLRHEISFEAQAAIELEMSATDVPGGEAAPYELSVPSGAGPVPVTPLIQAVVRDTLAGVDTGMVAARFHASLAKLLAETVMSVAREAGIDIVGLSGGVFQNQLFFNEVLTRLRETGLQVLTHSLLPAGDGCIALGQAVVASEQSK</sequence>
<evidence type="ECO:0000313" key="13">
    <source>
        <dbReference type="Proteomes" id="UP000648239"/>
    </source>
</evidence>
<dbReference type="Pfam" id="PF01300">
    <property type="entry name" value="Sua5_yciO_yrdC"/>
    <property type="match status" value="1"/>
</dbReference>
<evidence type="ECO:0000256" key="4">
    <source>
        <dbReference type="ARBA" id="ARBA00022723"/>
    </source>
</evidence>
<dbReference type="InterPro" id="IPR017945">
    <property type="entry name" value="DHBP_synth_RibB-like_a/b_dom"/>
</dbReference>
<organism evidence="12 13">
    <name type="scientific">Candidatus Polarisedimenticola svalbardensis</name>
    <dbReference type="NCBI Taxonomy" id="2886004"/>
    <lineage>
        <taxon>Bacteria</taxon>
        <taxon>Pseudomonadati</taxon>
        <taxon>Acidobacteriota</taxon>
        <taxon>Candidatus Polarisedimenticolia</taxon>
        <taxon>Candidatus Polarisedimenticolales</taxon>
        <taxon>Candidatus Polarisedimenticolaceae</taxon>
        <taxon>Candidatus Polarisedimenticola</taxon>
    </lineage>
</organism>
<name>A0A8J7C2J5_9BACT</name>
<evidence type="ECO:0000256" key="3">
    <source>
        <dbReference type="ARBA" id="ARBA00022598"/>
    </source>
</evidence>
<dbReference type="GO" id="GO:0008270">
    <property type="term" value="F:zinc ion binding"/>
    <property type="evidence" value="ECO:0007669"/>
    <property type="project" value="UniProtKB-KW"/>
</dbReference>
<dbReference type="UniPathway" id="UPA00335"/>
<evidence type="ECO:0000256" key="1">
    <source>
        <dbReference type="ARBA" id="ARBA00004711"/>
    </source>
</evidence>
<dbReference type="PROSITE" id="PS00150">
    <property type="entry name" value="ACYLPHOSPHATASE_1"/>
    <property type="match status" value="1"/>
</dbReference>
<dbReference type="PANTHER" id="PTHR42959">
    <property type="entry name" value="CARBAMOYLTRANSFERASE"/>
    <property type="match status" value="1"/>
</dbReference>
<dbReference type="PROSITE" id="PS51160">
    <property type="entry name" value="ACYLPHOSPHATASE_3"/>
    <property type="match status" value="1"/>
</dbReference>
<keyword evidence="9" id="KW-0378">Hydrolase</keyword>
<dbReference type="InterPro" id="IPR043129">
    <property type="entry name" value="ATPase_NBD"/>
</dbReference>
<dbReference type="InterPro" id="IPR011125">
    <property type="entry name" value="Znf_HypF"/>
</dbReference>
<dbReference type="InterPro" id="IPR055128">
    <property type="entry name" value="HypF_C_2"/>
</dbReference>
<evidence type="ECO:0000259" key="11">
    <source>
        <dbReference type="PROSITE" id="PS51163"/>
    </source>
</evidence>
<dbReference type="GO" id="GO:0051604">
    <property type="term" value="P:protein maturation"/>
    <property type="evidence" value="ECO:0007669"/>
    <property type="project" value="TreeGrafter"/>
</dbReference>
<dbReference type="GO" id="GO:0003725">
    <property type="term" value="F:double-stranded RNA binding"/>
    <property type="evidence" value="ECO:0007669"/>
    <property type="project" value="InterPro"/>
</dbReference>
<evidence type="ECO:0000256" key="2">
    <source>
        <dbReference type="ARBA" id="ARBA00008097"/>
    </source>
</evidence>
<dbReference type="FunFam" id="3.30.420.40:FF:000124">
    <property type="entry name" value="Carbamoyltransferase HypF"/>
    <property type="match status" value="1"/>
</dbReference>
<dbReference type="Gene3D" id="3.90.870.50">
    <property type="match status" value="1"/>
</dbReference>
<dbReference type="NCBIfam" id="TIGR00143">
    <property type="entry name" value="hypF"/>
    <property type="match status" value="1"/>
</dbReference>
<dbReference type="InterPro" id="IPR051060">
    <property type="entry name" value="Carbamoyltrans_HypF-like"/>
</dbReference>
<protein>
    <recommendedName>
        <fullName evidence="8">Carbamoyltransferase</fullName>
        <ecNumber evidence="8">6.2.-.-</ecNumber>
    </recommendedName>
</protein>
<dbReference type="SUPFAM" id="SSF53067">
    <property type="entry name" value="Actin-like ATPase domain"/>
    <property type="match status" value="1"/>
</dbReference>
<keyword evidence="5" id="KW-0863">Zinc-finger</keyword>
<dbReference type="Gene3D" id="3.30.110.120">
    <property type="match status" value="1"/>
</dbReference>
<keyword evidence="3" id="KW-0436">Ligase</keyword>
<dbReference type="InterPro" id="IPR017968">
    <property type="entry name" value="Acylphosphatase_CS"/>
</dbReference>
<dbReference type="GO" id="GO:0016743">
    <property type="term" value="F:carboxyl- or carbamoyltransferase activity"/>
    <property type="evidence" value="ECO:0007669"/>
    <property type="project" value="UniProtKB-UniRule"/>
</dbReference>
<dbReference type="GO" id="GO:0003998">
    <property type="term" value="F:acylphosphatase activity"/>
    <property type="evidence" value="ECO:0007669"/>
    <property type="project" value="UniProtKB-EC"/>
</dbReference>
<dbReference type="GO" id="GO:0016874">
    <property type="term" value="F:ligase activity"/>
    <property type="evidence" value="ECO:0007669"/>
    <property type="project" value="UniProtKB-UniRule"/>
</dbReference>